<dbReference type="InterPro" id="IPR013187">
    <property type="entry name" value="F-box-assoc_dom_typ3"/>
</dbReference>
<keyword evidence="4" id="KW-1185">Reference proteome</keyword>
<reference evidence="3" key="2">
    <citation type="submission" date="2021-12" db="EMBL/GenBank/DDBJ databases">
        <title>Resequencing data analysis of finger millet.</title>
        <authorList>
            <person name="Hatakeyama M."/>
            <person name="Aluri S."/>
            <person name="Balachadran M.T."/>
            <person name="Sivarajan S.R."/>
            <person name="Poveda L."/>
            <person name="Shimizu-Inatsugi R."/>
            <person name="Schlapbach R."/>
            <person name="Sreeman S.M."/>
            <person name="Shimizu K.K."/>
        </authorList>
    </citation>
    <scope>NUCLEOTIDE SEQUENCE</scope>
</reference>
<dbReference type="Proteomes" id="UP001054889">
    <property type="component" value="Unassembled WGS sequence"/>
</dbReference>
<dbReference type="InterPro" id="IPR017451">
    <property type="entry name" value="F-box-assoc_interact_dom"/>
</dbReference>
<dbReference type="InterPro" id="IPR001810">
    <property type="entry name" value="F-box_dom"/>
</dbReference>
<organism evidence="3 4">
    <name type="scientific">Eleusine coracana subsp. coracana</name>
    <dbReference type="NCBI Taxonomy" id="191504"/>
    <lineage>
        <taxon>Eukaryota</taxon>
        <taxon>Viridiplantae</taxon>
        <taxon>Streptophyta</taxon>
        <taxon>Embryophyta</taxon>
        <taxon>Tracheophyta</taxon>
        <taxon>Spermatophyta</taxon>
        <taxon>Magnoliopsida</taxon>
        <taxon>Liliopsida</taxon>
        <taxon>Poales</taxon>
        <taxon>Poaceae</taxon>
        <taxon>PACMAD clade</taxon>
        <taxon>Chloridoideae</taxon>
        <taxon>Cynodonteae</taxon>
        <taxon>Eleusininae</taxon>
        <taxon>Eleusine</taxon>
    </lineage>
</organism>
<dbReference type="NCBIfam" id="TIGR01640">
    <property type="entry name" value="F_box_assoc_1"/>
    <property type="match status" value="1"/>
</dbReference>
<sequence length="362" mass="40559">MSGTIGVTLEQSRSRTAGPVLPENHVVSEILVRLSAKALLRCRAVCHSWHRRTSEAAFLLVHHRRQPSLPLVTFLAAASSSQSQHSHASLDTLDLRLPPLIGVGWTPLPRLADAALYLHGSSGECHILRCKRRRYGDHGLTTNAPAYHVLTIGSSAEPRRIELASNAPRASTWWFRCSERPGILLHGCLHWALHSSPEKLLMVFDTVTESFRSMPSPITGTQERTQLLEMDNTLAISWMDMCETTMRLWLLQDYETGVWTLSRRIIFPVTEMRSVLNVKWCRFYGTVVSQERYVLLHDSHSSYLFHCDGEGKLVRKFCWSGAVPRPAGHIGSQRASSGMSSSEGNMVLVRGDNHVSFKASRV</sequence>
<evidence type="ECO:0000259" key="1">
    <source>
        <dbReference type="Pfam" id="PF08268"/>
    </source>
</evidence>
<dbReference type="InterPro" id="IPR050233">
    <property type="entry name" value="A_thaliana_F-box"/>
</dbReference>
<evidence type="ECO:0000259" key="2">
    <source>
        <dbReference type="Pfam" id="PF12937"/>
    </source>
</evidence>
<dbReference type="PANTHER" id="PTHR47993">
    <property type="entry name" value="OS09G0372900 PROTEIN-RELATED"/>
    <property type="match status" value="1"/>
</dbReference>
<feature type="domain" description="F-box" evidence="2">
    <location>
        <begin position="25"/>
        <end position="54"/>
    </location>
</feature>
<name>A0AAV5CLU7_ELECO</name>
<evidence type="ECO:0000313" key="4">
    <source>
        <dbReference type="Proteomes" id="UP001054889"/>
    </source>
</evidence>
<dbReference type="EMBL" id="BQKI01000007">
    <property type="protein sequence ID" value="GJM98998.1"/>
    <property type="molecule type" value="Genomic_DNA"/>
</dbReference>
<proteinExistence type="predicted"/>
<evidence type="ECO:0000313" key="3">
    <source>
        <dbReference type="EMBL" id="GJM98998.1"/>
    </source>
</evidence>
<protein>
    <recommendedName>
        <fullName evidence="5">F-box associated domain-containing protein</fullName>
    </recommendedName>
</protein>
<dbReference type="InterPro" id="IPR036047">
    <property type="entry name" value="F-box-like_dom_sf"/>
</dbReference>
<accession>A0AAV5CLU7</accession>
<comment type="caution">
    <text evidence="3">The sequence shown here is derived from an EMBL/GenBank/DDBJ whole genome shotgun (WGS) entry which is preliminary data.</text>
</comment>
<reference evidence="3" key="1">
    <citation type="journal article" date="2018" name="DNA Res.">
        <title>Multiple hybrid de novo genome assembly of finger millet, an orphan allotetraploid crop.</title>
        <authorList>
            <person name="Hatakeyama M."/>
            <person name="Aluri S."/>
            <person name="Balachadran M.T."/>
            <person name="Sivarajan S.R."/>
            <person name="Patrignani A."/>
            <person name="Gruter S."/>
            <person name="Poveda L."/>
            <person name="Shimizu-Inatsugi R."/>
            <person name="Baeten J."/>
            <person name="Francoijs K.J."/>
            <person name="Nataraja K.N."/>
            <person name="Reddy Y.A.N."/>
            <person name="Phadnis S."/>
            <person name="Ravikumar R.L."/>
            <person name="Schlapbach R."/>
            <person name="Sreeman S.M."/>
            <person name="Shimizu K.K."/>
        </authorList>
    </citation>
    <scope>NUCLEOTIDE SEQUENCE</scope>
</reference>
<evidence type="ECO:0008006" key="5">
    <source>
        <dbReference type="Google" id="ProtNLM"/>
    </source>
</evidence>
<gene>
    <name evidence="3" type="primary">ga16054</name>
    <name evidence="3" type="ORF">PR202_ga16054</name>
</gene>
<dbReference type="SUPFAM" id="SSF81383">
    <property type="entry name" value="F-box domain"/>
    <property type="match status" value="1"/>
</dbReference>
<dbReference type="Pfam" id="PF08268">
    <property type="entry name" value="FBA_3"/>
    <property type="match status" value="1"/>
</dbReference>
<dbReference type="PANTHER" id="PTHR47993:SF93">
    <property type="entry name" value="OS04G0195100 PROTEIN"/>
    <property type="match status" value="1"/>
</dbReference>
<dbReference type="Gene3D" id="1.20.1280.50">
    <property type="match status" value="1"/>
</dbReference>
<dbReference type="Pfam" id="PF12937">
    <property type="entry name" value="F-box-like"/>
    <property type="match status" value="1"/>
</dbReference>
<feature type="domain" description="F-box associated beta-propeller type 3" evidence="1">
    <location>
        <begin position="142"/>
        <end position="321"/>
    </location>
</feature>
<dbReference type="AlphaFoldDB" id="A0AAV5CLU7"/>